<evidence type="ECO:0000259" key="1">
    <source>
        <dbReference type="PROSITE" id="PS50853"/>
    </source>
</evidence>
<proteinExistence type="predicted"/>
<organism evidence="2 3">
    <name type="scientific">Candidatus Opimibacter skivensis</name>
    <dbReference type="NCBI Taxonomy" id="2982028"/>
    <lineage>
        <taxon>Bacteria</taxon>
        <taxon>Pseudomonadati</taxon>
        <taxon>Bacteroidota</taxon>
        <taxon>Saprospiria</taxon>
        <taxon>Saprospirales</taxon>
        <taxon>Saprospiraceae</taxon>
        <taxon>Candidatus Opimibacter</taxon>
    </lineage>
</organism>
<reference evidence="2 3" key="1">
    <citation type="submission" date="2020-10" db="EMBL/GenBank/DDBJ databases">
        <title>Connecting structure to function with the recovery of over 1000 high-quality activated sludge metagenome-assembled genomes encoding full-length rRNA genes using long-read sequencing.</title>
        <authorList>
            <person name="Singleton C.M."/>
            <person name="Petriglieri F."/>
            <person name="Kristensen J.M."/>
            <person name="Kirkegaard R.H."/>
            <person name="Michaelsen T.Y."/>
            <person name="Andersen M.H."/>
            <person name="Karst S.M."/>
            <person name="Dueholm M.S."/>
            <person name="Nielsen P.H."/>
            <person name="Albertsen M."/>
        </authorList>
    </citation>
    <scope>NUCLEOTIDE SEQUENCE [LARGE SCALE GENOMIC DNA]</scope>
    <source>
        <strain evidence="2">Ribe_18-Q3-R11-54_MAXAC.273</strain>
    </source>
</reference>
<accession>A0A9D7XPK2</accession>
<comment type="caution">
    <text evidence="2">The sequence shown here is derived from an EMBL/GenBank/DDBJ whole genome shotgun (WGS) entry which is preliminary data.</text>
</comment>
<dbReference type="InterPro" id="IPR003961">
    <property type="entry name" value="FN3_dom"/>
</dbReference>
<evidence type="ECO:0000313" key="3">
    <source>
        <dbReference type="Proteomes" id="UP000808337"/>
    </source>
</evidence>
<dbReference type="PROSITE" id="PS50853">
    <property type="entry name" value="FN3"/>
    <property type="match status" value="1"/>
</dbReference>
<dbReference type="Gene3D" id="2.60.40.10">
    <property type="entry name" value="Immunoglobulins"/>
    <property type="match status" value="2"/>
</dbReference>
<dbReference type="AlphaFoldDB" id="A0A9D7XPK2"/>
<dbReference type="Proteomes" id="UP000808337">
    <property type="component" value="Unassembled WGS sequence"/>
</dbReference>
<feature type="domain" description="Fibronectin type-III" evidence="1">
    <location>
        <begin position="495"/>
        <end position="592"/>
    </location>
</feature>
<dbReference type="InterPro" id="IPR013783">
    <property type="entry name" value="Ig-like_fold"/>
</dbReference>
<name>A0A9D7XPK2_9BACT</name>
<dbReference type="EMBL" id="JADKGY010000014">
    <property type="protein sequence ID" value="MBK9983260.1"/>
    <property type="molecule type" value="Genomic_DNA"/>
</dbReference>
<sequence length="688" mass="78287">MKHRITFLSSLTLMIIFTGYSSLNAQIVLPHPIISKIINDNLMLRWEPASMEEWERAFKLGYTIEIQGENGEKLSTQNVIPLDAKQFQAEANQAPADLLSFYDACIGLIYPDHSGSGKDLQSITEQMVKTSAHTVDSFRLSMLSFYSSYDMRLGNAVGLGVVIKNVNRNAKHCVISVPGFPSRTHEINTEKQSIWTPTLIAKWGDHKVRLEWDVLDKYKDYMGYYIERSNDGERFFKINALPLLDPAVGIDGNKEGSNIGTEDSLSINYKEFYYRLKPMDYFGNISEASAVAKGYGYNVIQSSPQITFADQENNNTAHLKWVIDERDIKLIKDFNLLRSDKLDGKYVSIDTLAKDIREIHSPMVFETNYYRIEIDPIDGEPVSSFPVFVMGMDTTPPVTPVVIGAFIDTLGRVSISWHPNHEPDLWGYKIFRSNFDTDEYSLQNGKPTLDSTFIDSVSLHLGLKNVYYVLQAVDKRNNRSPFTKPIVLERPDIIPPGTPVILHLSQVHDTIEVYWGKSGSSDVVKHQLFRRNLDSKEGWALVAEFDSLYKDSIYLDPGLAYGNRYAYTMRAIDHVNLISGMAPMQVLQMKAPKVVFDPHIVIGAEYDAEKKAIEVTWSSNQEDKISSILMYRGWEKNKLGKYKYVEPVESSFTEPLSGPITVYYMVKVNYKDDTKSYFSDVVEYVVEK</sequence>
<protein>
    <recommendedName>
        <fullName evidence="1">Fibronectin type-III domain-containing protein</fullName>
    </recommendedName>
</protein>
<evidence type="ECO:0000313" key="2">
    <source>
        <dbReference type="EMBL" id="MBK9983260.1"/>
    </source>
</evidence>
<gene>
    <name evidence="2" type="ORF">IPP15_12805</name>
</gene>